<name>A0A265N749_9BACI</name>
<gene>
    <name evidence="1" type="ORF">CIL03_17045</name>
</gene>
<protein>
    <submittedName>
        <fullName evidence="1">Uncharacterized protein</fullName>
    </submittedName>
</protein>
<dbReference type="InterPro" id="IPR021617">
    <property type="entry name" value="DUF3231"/>
</dbReference>
<organism evidence="1 2">
    <name type="scientific">Virgibacillus indicus</name>
    <dbReference type="NCBI Taxonomy" id="2024554"/>
    <lineage>
        <taxon>Bacteria</taxon>
        <taxon>Bacillati</taxon>
        <taxon>Bacillota</taxon>
        <taxon>Bacilli</taxon>
        <taxon>Bacillales</taxon>
        <taxon>Bacillaceae</taxon>
        <taxon>Virgibacillus</taxon>
    </lineage>
</organism>
<proteinExistence type="predicted"/>
<keyword evidence="2" id="KW-1185">Reference proteome</keyword>
<dbReference type="InterPro" id="IPR012347">
    <property type="entry name" value="Ferritin-like"/>
</dbReference>
<dbReference type="EMBL" id="NPMS01000011">
    <property type="protein sequence ID" value="OZU87304.1"/>
    <property type="molecule type" value="Genomic_DNA"/>
</dbReference>
<dbReference type="Proteomes" id="UP000216498">
    <property type="component" value="Unassembled WGS sequence"/>
</dbReference>
<dbReference type="Gene3D" id="1.20.1260.10">
    <property type="match status" value="2"/>
</dbReference>
<sequence length="338" mass="38167">MEKKVGLTSSEIAQIWGSYMNASLTSTVLSYFLEKVEDEDIHSVLKQAYTLSQSALEKLSHLFKQENKPIPIGFTNEDVNLNAPRLYTDNYFLQYTYQMGMLGMASCSLAISMSTREDIYQFFSESLRKFNELHEKAMAVSKSKGVYNSPPSIPTPDEVDFVKKQSFLTGWFGERRPLTTLEIANLYGNLQHNSLGVATLTGFSQVAKSKEVTEYISRGIQIAKKHVNIFSSILNEENVPAPMGSDSMVTDSNDIAPFSDKLMMYHVTEMITLGIGFYGLSISTNIRRDLIANYTRLTGEIALYSEDGANIMIDNEWLEEPPRMVDRDELAKTDKRKE</sequence>
<dbReference type="RefSeq" id="WP_094887093.1">
    <property type="nucleotide sequence ID" value="NZ_NPMS01000011.1"/>
</dbReference>
<reference evidence="1 2" key="1">
    <citation type="submission" date="2017-08" db="EMBL/GenBank/DDBJ databases">
        <title>Virgibacillus indicus sp. nov. and Virgibacillus profoundi sp. nov, two moderately halophilic bacteria isolated from marine sediment by using the Microfluidic Streak Plate.</title>
        <authorList>
            <person name="Xu B."/>
            <person name="Hu B."/>
            <person name="Wang J."/>
            <person name="Zhu Y."/>
            <person name="Huang L."/>
            <person name="Du W."/>
            <person name="Huang Y."/>
        </authorList>
    </citation>
    <scope>NUCLEOTIDE SEQUENCE [LARGE SCALE GENOMIC DNA]</scope>
    <source>
        <strain evidence="1 2">IO3-P2-C2</strain>
    </source>
</reference>
<evidence type="ECO:0000313" key="1">
    <source>
        <dbReference type="EMBL" id="OZU87304.1"/>
    </source>
</evidence>
<accession>A0A265N749</accession>
<comment type="caution">
    <text evidence="1">The sequence shown here is derived from an EMBL/GenBank/DDBJ whole genome shotgun (WGS) entry which is preliminary data.</text>
</comment>
<dbReference type="OrthoDB" id="1675670at2"/>
<dbReference type="Pfam" id="PF11553">
    <property type="entry name" value="DUF3231"/>
    <property type="match status" value="2"/>
</dbReference>
<evidence type="ECO:0000313" key="2">
    <source>
        <dbReference type="Proteomes" id="UP000216498"/>
    </source>
</evidence>
<dbReference type="AlphaFoldDB" id="A0A265N749"/>